<proteinExistence type="predicted"/>
<dbReference type="EMBL" id="CM032186">
    <property type="protein sequence ID" value="KAG7090544.1"/>
    <property type="molecule type" value="Genomic_DNA"/>
</dbReference>
<evidence type="ECO:0000313" key="2">
    <source>
        <dbReference type="Proteomes" id="UP001049176"/>
    </source>
</evidence>
<accession>A0A9P7USU8</accession>
<protein>
    <submittedName>
        <fullName evidence="1">Uncharacterized protein</fullName>
    </submittedName>
</protein>
<name>A0A9P7USU8_9AGAR</name>
<gene>
    <name evidence="1" type="ORF">E1B28_009652</name>
</gene>
<organism evidence="1 2">
    <name type="scientific">Marasmius oreades</name>
    <name type="common">fairy-ring Marasmius</name>
    <dbReference type="NCBI Taxonomy" id="181124"/>
    <lineage>
        <taxon>Eukaryota</taxon>
        <taxon>Fungi</taxon>
        <taxon>Dikarya</taxon>
        <taxon>Basidiomycota</taxon>
        <taxon>Agaricomycotina</taxon>
        <taxon>Agaricomycetes</taxon>
        <taxon>Agaricomycetidae</taxon>
        <taxon>Agaricales</taxon>
        <taxon>Marasmiineae</taxon>
        <taxon>Marasmiaceae</taxon>
        <taxon>Marasmius</taxon>
    </lineage>
</organism>
<evidence type="ECO:0000313" key="1">
    <source>
        <dbReference type="EMBL" id="KAG7090544.1"/>
    </source>
</evidence>
<sequence>MGVKLNPTSELARLFKLDINGYALTAFDLVQQLNNSTPNLNPGNPLIHASLAPSFGDISNAAKSVKGLDDKMKFMVAFSMKKLLELKDKNSLSWESIQECFNQNPSLVADDSPKEIVKDFTTKSSSDFRFDGSPDPNLVQKVMVWWEGQACPDPDIRNDSKLDVNSLARVVAWSGATITDFWNFWSKHEHHERTLLEIGVLRYPSIAKPYFKIYRIKLHAWSDCTRTVWHQEDKNGIRSTTSYTAVISQTFRPNNHFLDQVKKEALSTAAAEIDDLFP</sequence>
<keyword evidence="2" id="KW-1185">Reference proteome</keyword>
<dbReference type="KEGG" id="more:E1B28_009652"/>
<dbReference type="RefSeq" id="XP_043007014.1">
    <property type="nucleotide sequence ID" value="XM_043154559.1"/>
</dbReference>
<dbReference type="Proteomes" id="UP001049176">
    <property type="component" value="Chromosome 6"/>
</dbReference>
<reference evidence="1" key="1">
    <citation type="journal article" date="2021" name="Genome Biol. Evol.">
        <title>The assembled and annotated genome of the fairy-ring fungus Marasmius oreades.</title>
        <authorList>
            <person name="Hiltunen M."/>
            <person name="Ament-Velasquez S.L."/>
            <person name="Johannesson H."/>
        </authorList>
    </citation>
    <scope>NUCLEOTIDE SEQUENCE</scope>
    <source>
        <strain evidence="1">03SP1</strain>
    </source>
</reference>
<dbReference type="OrthoDB" id="2735833at2759"/>
<dbReference type="AlphaFoldDB" id="A0A9P7USU8"/>
<dbReference type="GeneID" id="66078728"/>
<comment type="caution">
    <text evidence="1">The sequence shown here is derived from an EMBL/GenBank/DDBJ whole genome shotgun (WGS) entry which is preliminary data.</text>
</comment>